<dbReference type="AlphaFoldDB" id="A0AAV4PCR0"/>
<sequence length="92" mass="10552">MKKCFPLLCILLLLLWTSEAGLIHNRKNNNDDTVETLLAVGLIAKALSDIEKEPVEKQCPPQSPKLCMCPYTPRRYMLSKKRIIKMTIVSFF</sequence>
<organism evidence="2 3">
    <name type="scientific">Caerostris extrusa</name>
    <name type="common">Bark spider</name>
    <name type="synonym">Caerostris bankana</name>
    <dbReference type="NCBI Taxonomy" id="172846"/>
    <lineage>
        <taxon>Eukaryota</taxon>
        <taxon>Metazoa</taxon>
        <taxon>Ecdysozoa</taxon>
        <taxon>Arthropoda</taxon>
        <taxon>Chelicerata</taxon>
        <taxon>Arachnida</taxon>
        <taxon>Araneae</taxon>
        <taxon>Araneomorphae</taxon>
        <taxon>Entelegynae</taxon>
        <taxon>Araneoidea</taxon>
        <taxon>Araneidae</taxon>
        <taxon>Caerostris</taxon>
    </lineage>
</organism>
<proteinExistence type="predicted"/>
<keyword evidence="1" id="KW-0732">Signal</keyword>
<gene>
    <name evidence="2" type="ORF">CEXT_756661</name>
</gene>
<comment type="caution">
    <text evidence="2">The sequence shown here is derived from an EMBL/GenBank/DDBJ whole genome shotgun (WGS) entry which is preliminary data.</text>
</comment>
<protein>
    <submittedName>
        <fullName evidence="2">Uncharacterized protein</fullName>
    </submittedName>
</protein>
<evidence type="ECO:0000313" key="2">
    <source>
        <dbReference type="EMBL" id="GIX94384.1"/>
    </source>
</evidence>
<feature type="signal peptide" evidence="1">
    <location>
        <begin position="1"/>
        <end position="20"/>
    </location>
</feature>
<name>A0AAV4PCR0_CAEEX</name>
<keyword evidence="3" id="KW-1185">Reference proteome</keyword>
<dbReference type="Proteomes" id="UP001054945">
    <property type="component" value="Unassembled WGS sequence"/>
</dbReference>
<accession>A0AAV4PCR0</accession>
<evidence type="ECO:0000313" key="3">
    <source>
        <dbReference type="Proteomes" id="UP001054945"/>
    </source>
</evidence>
<dbReference type="EMBL" id="BPLR01004369">
    <property type="protein sequence ID" value="GIX94384.1"/>
    <property type="molecule type" value="Genomic_DNA"/>
</dbReference>
<feature type="chain" id="PRO_5043573713" evidence="1">
    <location>
        <begin position="21"/>
        <end position="92"/>
    </location>
</feature>
<reference evidence="2 3" key="1">
    <citation type="submission" date="2021-06" db="EMBL/GenBank/DDBJ databases">
        <title>Caerostris extrusa draft genome.</title>
        <authorList>
            <person name="Kono N."/>
            <person name="Arakawa K."/>
        </authorList>
    </citation>
    <scope>NUCLEOTIDE SEQUENCE [LARGE SCALE GENOMIC DNA]</scope>
</reference>
<evidence type="ECO:0000256" key="1">
    <source>
        <dbReference type="SAM" id="SignalP"/>
    </source>
</evidence>